<keyword evidence="3" id="KW-0804">Transcription</keyword>
<dbReference type="GO" id="GO:0000976">
    <property type="term" value="F:transcription cis-regulatory region binding"/>
    <property type="evidence" value="ECO:0007669"/>
    <property type="project" value="TreeGrafter"/>
</dbReference>
<keyword evidence="7" id="KW-1185">Reference proteome</keyword>
<organism evidence="6 7">
    <name type="scientific">Actinophytocola algeriensis</name>
    <dbReference type="NCBI Taxonomy" id="1768010"/>
    <lineage>
        <taxon>Bacteria</taxon>
        <taxon>Bacillati</taxon>
        <taxon>Actinomycetota</taxon>
        <taxon>Actinomycetes</taxon>
        <taxon>Pseudonocardiales</taxon>
        <taxon>Pseudonocardiaceae</taxon>
    </lineage>
</organism>
<dbReference type="AlphaFoldDB" id="A0A7W7PZ39"/>
<proteinExistence type="predicted"/>
<gene>
    <name evidence="6" type="ORF">FHR82_000194</name>
</gene>
<feature type="domain" description="HTH tetR-type" evidence="5">
    <location>
        <begin position="1"/>
        <end position="61"/>
    </location>
</feature>
<evidence type="ECO:0000256" key="4">
    <source>
        <dbReference type="PROSITE-ProRule" id="PRU00335"/>
    </source>
</evidence>
<keyword evidence="1" id="KW-0805">Transcription regulation</keyword>
<dbReference type="PANTHER" id="PTHR30055">
    <property type="entry name" value="HTH-TYPE TRANSCRIPTIONAL REGULATOR RUTR"/>
    <property type="match status" value="1"/>
</dbReference>
<dbReference type="EMBL" id="JACHJQ010000001">
    <property type="protein sequence ID" value="MBB4903984.1"/>
    <property type="molecule type" value="Genomic_DNA"/>
</dbReference>
<accession>A0A7W7PZ39</accession>
<dbReference type="InterPro" id="IPR025996">
    <property type="entry name" value="MT1864/Rv1816-like_C"/>
</dbReference>
<dbReference type="InterPro" id="IPR036271">
    <property type="entry name" value="Tet_transcr_reg_TetR-rel_C_sf"/>
</dbReference>
<dbReference type="InterPro" id="IPR009057">
    <property type="entry name" value="Homeodomain-like_sf"/>
</dbReference>
<dbReference type="SUPFAM" id="SSF48498">
    <property type="entry name" value="Tetracyclin repressor-like, C-terminal domain"/>
    <property type="match status" value="1"/>
</dbReference>
<evidence type="ECO:0000313" key="6">
    <source>
        <dbReference type="EMBL" id="MBB4903984.1"/>
    </source>
</evidence>
<reference evidence="6 7" key="1">
    <citation type="submission" date="2020-08" db="EMBL/GenBank/DDBJ databases">
        <title>Genomic Encyclopedia of Type Strains, Phase III (KMG-III): the genomes of soil and plant-associated and newly described type strains.</title>
        <authorList>
            <person name="Whitman W."/>
        </authorList>
    </citation>
    <scope>NUCLEOTIDE SEQUENCE [LARGE SCALE GENOMIC DNA]</scope>
    <source>
        <strain evidence="6 7">CECT 8960</strain>
    </source>
</reference>
<dbReference type="Gene3D" id="1.10.10.60">
    <property type="entry name" value="Homeodomain-like"/>
    <property type="match status" value="1"/>
</dbReference>
<dbReference type="Proteomes" id="UP000520767">
    <property type="component" value="Unassembled WGS sequence"/>
</dbReference>
<dbReference type="InterPro" id="IPR001647">
    <property type="entry name" value="HTH_TetR"/>
</dbReference>
<evidence type="ECO:0000256" key="1">
    <source>
        <dbReference type="ARBA" id="ARBA00023015"/>
    </source>
</evidence>
<sequence>MTRREEILDVAESLLESEGAEALTMRRVAQEMGIRAPSLYKHVPSKDDIEAGLQERALRVMASALAPAGADLLAIMAAYREWALAHRGLYELATRRPLRRDVIPASVEAAAAAQIVAVAGGEHRARALWALAHGLVDLEMADRFPPDADLDETWRAAFTPFR</sequence>
<keyword evidence="2 4" id="KW-0238">DNA-binding</keyword>
<dbReference type="Pfam" id="PF00440">
    <property type="entry name" value="TetR_N"/>
    <property type="match status" value="1"/>
</dbReference>
<evidence type="ECO:0000313" key="7">
    <source>
        <dbReference type="Proteomes" id="UP000520767"/>
    </source>
</evidence>
<dbReference type="Pfam" id="PF13305">
    <property type="entry name" value="TetR_C_33"/>
    <property type="match status" value="1"/>
</dbReference>
<evidence type="ECO:0000256" key="2">
    <source>
        <dbReference type="ARBA" id="ARBA00023125"/>
    </source>
</evidence>
<evidence type="ECO:0000259" key="5">
    <source>
        <dbReference type="PROSITE" id="PS50977"/>
    </source>
</evidence>
<feature type="DNA-binding region" description="H-T-H motif" evidence="4">
    <location>
        <begin position="24"/>
        <end position="43"/>
    </location>
</feature>
<dbReference type="PANTHER" id="PTHR30055:SF151">
    <property type="entry name" value="TRANSCRIPTIONAL REGULATORY PROTEIN"/>
    <property type="match status" value="1"/>
</dbReference>
<dbReference type="RefSeq" id="WP_184808296.1">
    <property type="nucleotide sequence ID" value="NZ_JACHJQ010000001.1"/>
</dbReference>
<dbReference type="Gene3D" id="1.10.357.10">
    <property type="entry name" value="Tetracycline Repressor, domain 2"/>
    <property type="match status" value="1"/>
</dbReference>
<dbReference type="InterPro" id="IPR050109">
    <property type="entry name" value="HTH-type_TetR-like_transc_reg"/>
</dbReference>
<dbReference type="SUPFAM" id="SSF46689">
    <property type="entry name" value="Homeodomain-like"/>
    <property type="match status" value="1"/>
</dbReference>
<comment type="caution">
    <text evidence="6">The sequence shown here is derived from an EMBL/GenBank/DDBJ whole genome shotgun (WGS) entry which is preliminary data.</text>
</comment>
<dbReference type="GO" id="GO:0003700">
    <property type="term" value="F:DNA-binding transcription factor activity"/>
    <property type="evidence" value="ECO:0007669"/>
    <property type="project" value="TreeGrafter"/>
</dbReference>
<protein>
    <submittedName>
        <fullName evidence="6">AcrR family transcriptional regulator</fullName>
    </submittedName>
</protein>
<dbReference type="PROSITE" id="PS50977">
    <property type="entry name" value="HTH_TETR_2"/>
    <property type="match status" value="1"/>
</dbReference>
<name>A0A7W7PZ39_9PSEU</name>
<dbReference type="PRINTS" id="PR00455">
    <property type="entry name" value="HTHTETR"/>
</dbReference>
<evidence type="ECO:0000256" key="3">
    <source>
        <dbReference type="ARBA" id="ARBA00023163"/>
    </source>
</evidence>